<dbReference type="PANTHER" id="PTHR34180">
    <property type="entry name" value="PEPTIDASE C45"/>
    <property type="match status" value="1"/>
</dbReference>
<protein>
    <recommendedName>
        <fullName evidence="1">Peptidase C45 hydrolase domain-containing protein</fullName>
    </recommendedName>
</protein>
<sequence length="372" mass="38871">MQLVRSFTSSALRPYERGAEFGSHHTDEIARNVAAYRRLFAARATGRFDVEEWARHAWHAIGSQAPWAVEEITGIAHGAGVPVHEIAALNARTELLAIANPTGVLECSTVVSLPPDGSPVACQTWDWYQAMADGWLVWTIPLPDGGEITTLTEHGVLGKIGVGAGGVGVLFNKLHHVADAGGTGGAGGAAEQLGYPLHLLCRRILETAADTAAAVEMARRVRVSASSAVTVVDTAGRAVSLELFPGGTGIAEPIDGLLVRTNHFIAAEGRAGCLAHTIGEGSEIRRRTLLSELAGSPPGSSGPVLEAMHDHADVGGVCAHPDPALEPVLQHATLATVVIDVESRSLRVTPWGPCARHEAATTAADVRTSGRT</sequence>
<dbReference type="Gene3D" id="3.60.60.10">
    <property type="entry name" value="Penicillin V Acylase, Chain A"/>
    <property type="match status" value="1"/>
</dbReference>
<dbReference type="NCBIfam" id="NF040521">
    <property type="entry name" value="C45_proenzyme"/>
    <property type="match status" value="1"/>
</dbReference>
<proteinExistence type="predicted"/>
<dbReference type="Gene3D" id="1.10.10.2120">
    <property type="match status" value="1"/>
</dbReference>
<dbReference type="InterPro" id="IPR005079">
    <property type="entry name" value="Peptidase_C45_hydrolase"/>
</dbReference>
<dbReference type="InterPro" id="IPR047794">
    <property type="entry name" value="C45_proenzyme-like"/>
</dbReference>
<accession>A0A6J4LTY7</accession>
<dbReference type="Pfam" id="PF03417">
    <property type="entry name" value="AAT"/>
    <property type="match status" value="1"/>
</dbReference>
<evidence type="ECO:0000259" key="1">
    <source>
        <dbReference type="Pfam" id="PF03417"/>
    </source>
</evidence>
<name>A0A6J4LTY7_9ACTN</name>
<dbReference type="PANTHER" id="PTHR34180:SF1">
    <property type="entry name" value="BETA-ALANYL-DOPAMINE_CARCININE HYDROLASE"/>
    <property type="match status" value="1"/>
</dbReference>
<dbReference type="AlphaFoldDB" id="A0A6J4LTY7"/>
<dbReference type="InterPro" id="IPR047801">
    <property type="entry name" value="Peptidase_C45"/>
</dbReference>
<dbReference type="EMBL" id="CADCUJ010000036">
    <property type="protein sequence ID" value="CAA9340796.1"/>
    <property type="molecule type" value="Genomic_DNA"/>
</dbReference>
<organism evidence="2">
    <name type="scientific">uncultured Nocardioidaceae bacterium</name>
    <dbReference type="NCBI Taxonomy" id="253824"/>
    <lineage>
        <taxon>Bacteria</taxon>
        <taxon>Bacillati</taxon>
        <taxon>Actinomycetota</taxon>
        <taxon>Actinomycetes</taxon>
        <taxon>Propionibacteriales</taxon>
        <taxon>Nocardioidaceae</taxon>
        <taxon>environmental samples</taxon>
    </lineage>
</organism>
<reference evidence="2" key="1">
    <citation type="submission" date="2020-02" db="EMBL/GenBank/DDBJ databases">
        <authorList>
            <person name="Meier V. D."/>
        </authorList>
    </citation>
    <scope>NUCLEOTIDE SEQUENCE</scope>
    <source>
        <strain evidence="2">AVDCRST_MAG72</strain>
    </source>
</reference>
<feature type="domain" description="Peptidase C45 hydrolase" evidence="1">
    <location>
        <begin position="192"/>
        <end position="266"/>
    </location>
</feature>
<gene>
    <name evidence="2" type="ORF">AVDCRST_MAG72-785</name>
</gene>
<evidence type="ECO:0000313" key="2">
    <source>
        <dbReference type="EMBL" id="CAA9340796.1"/>
    </source>
</evidence>